<evidence type="ECO:0000313" key="10">
    <source>
        <dbReference type="EMBL" id="MCF0265928.1"/>
    </source>
</evidence>
<dbReference type="RefSeq" id="WP_166782599.1">
    <property type="nucleotide sequence ID" value="NZ_JAHWXT010000006.1"/>
</dbReference>
<feature type="domain" description="Major facilitator superfamily (MFS) profile" evidence="9">
    <location>
        <begin position="11"/>
        <end position="399"/>
    </location>
</feature>
<dbReference type="Gene3D" id="1.20.1720.10">
    <property type="entry name" value="Multidrug resistance protein D"/>
    <property type="match status" value="1"/>
</dbReference>
<sequence length="399" mass="44001">MQGHLQTHKMSTSFIILLSLLTALDALAIDIYVPAFPVIATSLQVSTSQIQQTLSIFLVGLAVGQGLYGPFLDRFGRRIPLLIGLIIFILGSLLAAVATSLELLLFARFLQAIGAASGLVTPRAIISDICNEQDAARHFSVLMQVMMVIPIIAPLVGSQLLNYGTWHIIFYTLALLSFMLLVWSSISVPETLALSNRQPLNLKNIFKNYYLLCRNKSYFSFTLAGGFLLGGFFFYISNSPYIFIQHYSVSPEHYSYLFALNALCFIIFGQLSIWLLNRGWSAYQVLKLGSIILMFFTLMLSLVTLLYTPSLWVYTLLLTMVISSTGLLFGNLTALTMQQVQHHLAGIASALIGLLQYSFGAVIGFIASLATENILVLPVTLLICAFSMIILNTIAHKNA</sequence>
<dbReference type="AlphaFoldDB" id="A0A8X8GEZ1"/>
<dbReference type="InterPro" id="IPR020846">
    <property type="entry name" value="MFS_dom"/>
</dbReference>
<name>A0A8X8GEZ1_ACIGI</name>
<comment type="subcellular location">
    <subcellularLocation>
        <location evidence="8">Cell inner membrane</location>
        <topology evidence="8">Multi-pass membrane protein</topology>
    </subcellularLocation>
    <subcellularLocation>
        <location evidence="1">Cell membrane</location>
        <topology evidence="1">Multi-pass membrane protein</topology>
    </subcellularLocation>
</comment>
<evidence type="ECO:0000256" key="7">
    <source>
        <dbReference type="ARBA" id="ARBA00023136"/>
    </source>
</evidence>
<organism evidence="10 11">
    <name type="scientific">Acinetobacter guillouiae</name>
    <name type="common">Acinetobacter genomosp. 11</name>
    <dbReference type="NCBI Taxonomy" id="106649"/>
    <lineage>
        <taxon>Bacteria</taxon>
        <taxon>Pseudomonadati</taxon>
        <taxon>Pseudomonadota</taxon>
        <taxon>Gammaproteobacteria</taxon>
        <taxon>Moraxellales</taxon>
        <taxon>Moraxellaceae</taxon>
        <taxon>Acinetobacter</taxon>
    </lineage>
</organism>
<evidence type="ECO:0000313" key="11">
    <source>
        <dbReference type="Proteomes" id="UP000887320"/>
    </source>
</evidence>
<accession>A0A8X8GEZ1</accession>
<keyword evidence="6 8" id="KW-1133">Transmembrane helix</keyword>
<evidence type="ECO:0000256" key="4">
    <source>
        <dbReference type="ARBA" id="ARBA00022475"/>
    </source>
</evidence>
<dbReference type="InterPro" id="IPR004812">
    <property type="entry name" value="Efflux_drug-R_Bcr/CmlA"/>
</dbReference>
<dbReference type="SUPFAM" id="SSF103473">
    <property type="entry name" value="MFS general substrate transporter"/>
    <property type="match status" value="1"/>
</dbReference>
<dbReference type="InterPro" id="IPR011701">
    <property type="entry name" value="MFS"/>
</dbReference>
<keyword evidence="4" id="KW-1003">Cell membrane</keyword>
<keyword evidence="5 8" id="KW-0812">Transmembrane</keyword>
<feature type="transmembrane region" description="Helical" evidence="8">
    <location>
        <begin position="313"/>
        <end position="332"/>
    </location>
</feature>
<evidence type="ECO:0000259" key="9">
    <source>
        <dbReference type="PROSITE" id="PS50850"/>
    </source>
</evidence>
<evidence type="ECO:0000256" key="6">
    <source>
        <dbReference type="ARBA" id="ARBA00022989"/>
    </source>
</evidence>
<comment type="caution">
    <text evidence="10">The sequence shown here is derived from an EMBL/GenBank/DDBJ whole genome shotgun (WGS) entry which is preliminary data.</text>
</comment>
<feature type="transmembrane region" description="Helical" evidence="8">
    <location>
        <begin position="138"/>
        <end position="156"/>
    </location>
</feature>
<keyword evidence="3 8" id="KW-0813">Transport</keyword>
<feature type="transmembrane region" description="Helical" evidence="8">
    <location>
        <begin position="288"/>
        <end position="307"/>
    </location>
</feature>
<evidence type="ECO:0000256" key="3">
    <source>
        <dbReference type="ARBA" id="ARBA00022448"/>
    </source>
</evidence>
<dbReference type="GO" id="GO:0042910">
    <property type="term" value="F:xenobiotic transmembrane transporter activity"/>
    <property type="evidence" value="ECO:0007669"/>
    <property type="project" value="InterPro"/>
</dbReference>
<dbReference type="InterPro" id="IPR036259">
    <property type="entry name" value="MFS_trans_sf"/>
</dbReference>
<dbReference type="CDD" id="cd17320">
    <property type="entry name" value="MFS_MdfA_MDR_like"/>
    <property type="match status" value="1"/>
</dbReference>
<reference evidence="10" key="1">
    <citation type="submission" date="2021-07" db="EMBL/GenBank/DDBJ databases">
        <authorList>
            <person name="Fernandez M."/>
            <person name="Pereira P."/>
            <person name="Torres Tejerizo G.A."/>
            <person name="Gonzalez P."/>
            <person name="Agostini E."/>
        </authorList>
    </citation>
    <scope>NUCLEOTIDE SEQUENCE</scope>
    <source>
        <strain evidence="10">SFC 500-1A</strain>
    </source>
</reference>
<evidence type="ECO:0000256" key="1">
    <source>
        <dbReference type="ARBA" id="ARBA00004651"/>
    </source>
</evidence>
<dbReference type="Proteomes" id="UP000887320">
    <property type="component" value="Unassembled WGS sequence"/>
</dbReference>
<feature type="transmembrane region" description="Helical" evidence="8">
    <location>
        <begin position="79"/>
        <end position="99"/>
    </location>
</feature>
<evidence type="ECO:0000256" key="8">
    <source>
        <dbReference type="RuleBase" id="RU365088"/>
    </source>
</evidence>
<evidence type="ECO:0000256" key="2">
    <source>
        <dbReference type="ARBA" id="ARBA00006236"/>
    </source>
</evidence>
<feature type="transmembrane region" description="Helical" evidence="8">
    <location>
        <begin position="344"/>
        <end position="368"/>
    </location>
</feature>
<feature type="transmembrane region" description="Helical" evidence="8">
    <location>
        <begin position="52"/>
        <end position="72"/>
    </location>
</feature>
<evidence type="ECO:0000256" key="5">
    <source>
        <dbReference type="ARBA" id="ARBA00022692"/>
    </source>
</evidence>
<protein>
    <recommendedName>
        <fullName evidence="8">Bcr/CflA family efflux transporter</fullName>
    </recommendedName>
</protein>
<dbReference type="PROSITE" id="PS50850">
    <property type="entry name" value="MFS"/>
    <property type="match status" value="1"/>
</dbReference>
<dbReference type="GO" id="GO:0005886">
    <property type="term" value="C:plasma membrane"/>
    <property type="evidence" value="ECO:0007669"/>
    <property type="project" value="UniProtKB-SubCell"/>
</dbReference>
<feature type="transmembrane region" description="Helical" evidence="8">
    <location>
        <begin position="256"/>
        <end position="276"/>
    </location>
</feature>
<proteinExistence type="inferred from homology"/>
<feature type="transmembrane region" description="Helical" evidence="8">
    <location>
        <begin position="217"/>
        <end position="236"/>
    </location>
</feature>
<feature type="transmembrane region" description="Helical" evidence="8">
    <location>
        <begin position="105"/>
        <end position="126"/>
    </location>
</feature>
<gene>
    <name evidence="10" type="ORF">KW868_15890</name>
</gene>
<dbReference type="EMBL" id="JAHWXT010000006">
    <property type="protein sequence ID" value="MCF0265928.1"/>
    <property type="molecule type" value="Genomic_DNA"/>
</dbReference>
<feature type="transmembrane region" description="Helical" evidence="8">
    <location>
        <begin position="374"/>
        <end position="395"/>
    </location>
</feature>
<comment type="caution">
    <text evidence="8">Lacks conserved residue(s) required for the propagation of feature annotation.</text>
</comment>
<dbReference type="PANTHER" id="PTHR23502">
    <property type="entry name" value="MAJOR FACILITATOR SUPERFAMILY"/>
    <property type="match status" value="1"/>
</dbReference>
<comment type="similarity">
    <text evidence="2 8">Belongs to the major facilitator superfamily. Bcr/CmlA family.</text>
</comment>
<feature type="transmembrane region" description="Helical" evidence="8">
    <location>
        <begin position="168"/>
        <end position="188"/>
    </location>
</feature>
<keyword evidence="8" id="KW-0997">Cell inner membrane</keyword>
<dbReference type="PANTHER" id="PTHR23502:SF132">
    <property type="entry name" value="POLYAMINE TRANSPORTER 2-RELATED"/>
    <property type="match status" value="1"/>
</dbReference>
<keyword evidence="7 8" id="KW-0472">Membrane</keyword>
<dbReference type="GO" id="GO:1990961">
    <property type="term" value="P:xenobiotic detoxification by transmembrane export across the plasma membrane"/>
    <property type="evidence" value="ECO:0007669"/>
    <property type="project" value="InterPro"/>
</dbReference>
<dbReference type="Pfam" id="PF07690">
    <property type="entry name" value="MFS_1"/>
    <property type="match status" value="1"/>
</dbReference>
<dbReference type="NCBIfam" id="TIGR00710">
    <property type="entry name" value="efflux_Bcr_CflA"/>
    <property type="match status" value="1"/>
</dbReference>
<dbReference type="FunFam" id="1.20.1720.10:FF:000005">
    <property type="entry name" value="Bcr/CflA family efflux transporter"/>
    <property type="match status" value="1"/>
</dbReference>